<gene>
    <name evidence="2" type="ORF">FC093_22460</name>
</gene>
<dbReference type="Proteomes" id="UP000305848">
    <property type="component" value="Unassembled WGS sequence"/>
</dbReference>
<proteinExistence type="predicted"/>
<dbReference type="AlphaFoldDB" id="A0A4U3KSM8"/>
<name>A0A4U3KSM8_9BACT</name>
<comment type="caution">
    <text evidence="2">The sequence shown here is derived from an EMBL/GenBank/DDBJ whole genome shotgun (WGS) entry which is preliminary data.</text>
</comment>
<sequence>MLKTIFALLLLPVSVPLFSQKYTTAAGVRLGGGIGITVQQALWSHYTVEVQWQKGFTNSRTTITALFEQHHGILSKGTNFYLGIGPHVGSYSTVGKVNGTASVFGISGIGGMEFKFGRTILSADIKPALNLSGGNSVLETQTGISLRYVFIKAPKKEHKWMFWKRKKNNKRDKED</sequence>
<evidence type="ECO:0000313" key="3">
    <source>
        <dbReference type="Proteomes" id="UP000305848"/>
    </source>
</evidence>
<evidence type="ECO:0008006" key="4">
    <source>
        <dbReference type="Google" id="ProtNLM"/>
    </source>
</evidence>
<protein>
    <recommendedName>
        <fullName evidence="4">DUF3575 domain-containing protein</fullName>
    </recommendedName>
</protein>
<feature type="signal peptide" evidence="1">
    <location>
        <begin position="1"/>
        <end position="19"/>
    </location>
</feature>
<organism evidence="2 3">
    <name type="scientific">Ilyomonas limi</name>
    <dbReference type="NCBI Taxonomy" id="2575867"/>
    <lineage>
        <taxon>Bacteria</taxon>
        <taxon>Pseudomonadati</taxon>
        <taxon>Bacteroidota</taxon>
        <taxon>Chitinophagia</taxon>
        <taxon>Chitinophagales</taxon>
        <taxon>Chitinophagaceae</taxon>
        <taxon>Ilyomonas</taxon>
    </lineage>
</organism>
<dbReference type="EMBL" id="SZQL01000033">
    <property type="protein sequence ID" value="TKK64474.1"/>
    <property type="molecule type" value="Genomic_DNA"/>
</dbReference>
<reference evidence="2 3" key="1">
    <citation type="submission" date="2019-05" db="EMBL/GenBank/DDBJ databases">
        <title>Panacibacter sp. strain 17mud1-8 Genome sequencing and assembly.</title>
        <authorList>
            <person name="Chhetri G."/>
        </authorList>
    </citation>
    <scope>NUCLEOTIDE SEQUENCE [LARGE SCALE GENOMIC DNA]</scope>
    <source>
        <strain evidence="2 3">17mud1-8</strain>
    </source>
</reference>
<dbReference type="OrthoDB" id="963987at2"/>
<dbReference type="RefSeq" id="WP_137264068.1">
    <property type="nucleotide sequence ID" value="NZ_SZQL01000033.1"/>
</dbReference>
<evidence type="ECO:0000256" key="1">
    <source>
        <dbReference type="SAM" id="SignalP"/>
    </source>
</evidence>
<keyword evidence="3" id="KW-1185">Reference proteome</keyword>
<keyword evidence="1" id="KW-0732">Signal</keyword>
<feature type="chain" id="PRO_5020769815" description="DUF3575 domain-containing protein" evidence="1">
    <location>
        <begin position="20"/>
        <end position="175"/>
    </location>
</feature>
<evidence type="ECO:0000313" key="2">
    <source>
        <dbReference type="EMBL" id="TKK64474.1"/>
    </source>
</evidence>
<accession>A0A4U3KSM8</accession>